<reference evidence="4 5" key="1">
    <citation type="submission" date="2020-06" db="EMBL/GenBank/DDBJ databases">
        <authorList>
            <person name="Li R."/>
            <person name="Bekaert M."/>
        </authorList>
    </citation>
    <scope>NUCLEOTIDE SEQUENCE [LARGE SCALE GENOMIC DNA]</scope>
    <source>
        <strain evidence="5">wild</strain>
    </source>
</reference>
<feature type="region of interest" description="Disordered" evidence="1">
    <location>
        <begin position="181"/>
        <end position="217"/>
    </location>
</feature>
<dbReference type="EMBL" id="CACVKT020002802">
    <property type="protein sequence ID" value="CAC5379995.1"/>
    <property type="molecule type" value="Genomic_DNA"/>
</dbReference>
<keyword evidence="2" id="KW-0472">Membrane</keyword>
<sequence>MLQYNIFVTHYSYDINNFEFNGEIKGKGCDRDSYPYLFLSSSIYYVDYVSFEVEKNDKQNDGYNKQIERPHVDFIPDKLNDTFTFAIETRVEYHYDVIAGVSGGVAGFLVISGLIIYWCICCRQRKRRRGRYCCACLTHKPGNINAGGLSTECSVNELLLCSCILCRPKFQKESVQGSDSLDKVSIEPDDSKADMYKEAESENGLTEENTAPLIHCE</sequence>
<keyword evidence="2" id="KW-1133">Transmembrane helix</keyword>
<gene>
    <name evidence="4" type="ORF">MCOR_15992</name>
</gene>
<keyword evidence="5" id="KW-1185">Reference proteome</keyword>
<organism evidence="4 5">
    <name type="scientific">Mytilus coruscus</name>
    <name type="common">Sea mussel</name>
    <dbReference type="NCBI Taxonomy" id="42192"/>
    <lineage>
        <taxon>Eukaryota</taxon>
        <taxon>Metazoa</taxon>
        <taxon>Spiralia</taxon>
        <taxon>Lophotrochozoa</taxon>
        <taxon>Mollusca</taxon>
        <taxon>Bivalvia</taxon>
        <taxon>Autobranchia</taxon>
        <taxon>Pteriomorphia</taxon>
        <taxon>Mytilida</taxon>
        <taxon>Mytiloidea</taxon>
        <taxon>Mytilidae</taxon>
        <taxon>Mytilinae</taxon>
        <taxon>Mytilus</taxon>
    </lineage>
</organism>
<accession>A0A6J8B7W6</accession>
<name>A0A6J8B7W6_MYTCO</name>
<evidence type="ECO:0000259" key="3">
    <source>
        <dbReference type="Pfam" id="PF12104"/>
    </source>
</evidence>
<evidence type="ECO:0000313" key="5">
    <source>
        <dbReference type="Proteomes" id="UP000507470"/>
    </source>
</evidence>
<evidence type="ECO:0000313" key="4">
    <source>
        <dbReference type="EMBL" id="CAC5379995.1"/>
    </source>
</evidence>
<dbReference type="Proteomes" id="UP000507470">
    <property type="component" value="Unassembled WGS sequence"/>
</dbReference>
<dbReference type="Pfam" id="PF12104">
    <property type="entry name" value="Tcell_CD4_C"/>
    <property type="match status" value="1"/>
</dbReference>
<proteinExistence type="predicted"/>
<feature type="transmembrane region" description="Helical" evidence="2">
    <location>
        <begin position="97"/>
        <end position="120"/>
    </location>
</feature>
<feature type="compositionally biased region" description="Basic and acidic residues" evidence="1">
    <location>
        <begin position="181"/>
        <end position="200"/>
    </location>
</feature>
<evidence type="ECO:0000256" key="1">
    <source>
        <dbReference type="SAM" id="MobiDB-lite"/>
    </source>
</evidence>
<feature type="domain" description="T cell CD4 receptor C-terminal region" evidence="3">
    <location>
        <begin position="103"/>
        <end position="131"/>
    </location>
</feature>
<dbReference type="Gene3D" id="1.20.5.900">
    <property type="entry name" value="transmembrane domain of human cd4"/>
    <property type="match status" value="1"/>
</dbReference>
<dbReference type="OrthoDB" id="10316456at2759"/>
<protein>
    <recommendedName>
        <fullName evidence="3">T cell CD4 receptor C-terminal region domain-containing protein</fullName>
    </recommendedName>
</protein>
<dbReference type="InterPro" id="IPR021963">
    <property type="entry name" value="Tcell_CD4_Cterm"/>
</dbReference>
<keyword evidence="2" id="KW-0812">Transmembrane</keyword>
<evidence type="ECO:0000256" key="2">
    <source>
        <dbReference type="SAM" id="Phobius"/>
    </source>
</evidence>
<dbReference type="AlphaFoldDB" id="A0A6J8B7W6"/>